<dbReference type="Proteomes" id="UP000291236">
    <property type="component" value="Chromosome"/>
</dbReference>
<evidence type="ECO:0000256" key="1">
    <source>
        <dbReference type="ARBA" id="ARBA00022729"/>
    </source>
</evidence>
<name>A0A4P2VN22_FLUSA</name>
<reference evidence="3 4" key="1">
    <citation type="submission" date="2018-12" db="EMBL/GenBank/DDBJ databases">
        <title>Rubrispira sanarue gen. nov., sp., nov., a member of the order Silvanigrellales, isolated from a brackish lake in Hamamatsu Japan.</title>
        <authorList>
            <person name="Maejima Y."/>
            <person name="Iino T."/>
            <person name="Muraguchi Y."/>
            <person name="Fukuda K."/>
            <person name="Nojiri H."/>
            <person name="Ohkuma M."/>
            <person name="Moriuchi R."/>
            <person name="Dohra H."/>
            <person name="Kimbara K."/>
            <person name="Shintani M."/>
        </authorList>
    </citation>
    <scope>NUCLEOTIDE SEQUENCE [LARGE SCALE GENOMIC DNA]</scope>
    <source>
        <strain evidence="3 4">RF1110005</strain>
    </source>
</reference>
<dbReference type="Pfam" id="PF00497">
    <property type="entry name" value="SBP_bac_3"/>
    <property type="match status" value="1"/>
</dbReference>
<dbReference type="SUPFAM" id="SSF53850">
    <property type="entry name" value="Periplasmic binding protein-like II"/>
    <property type="match status" value="1"/>
</dbReference>
<dbReference type="KEGG" id="sbf:JCM31447_17830"/>
<sequence>MKIKNNIFLVIFLINSLFINKVFAEEKAILNFEGDNWCPYTCEEKSEVGKGIFLEITELIFKNQNYTIHFEMMPWARVLKRGERGEIDGIIGAYKEGRNKFIFPNEPILQSTNSFLVRNDSSWNFKDFNSLKSIHLGLILGYIYGGNLENIRKNAQKISESGGENAIQKNLARLNGKEIDATLDEHNVLVYYINKMELNKSMKFVGDLGNKSGLYLGFPKEKPNSQKLADIFDKGFIKLKKSSEYKKILNKYGITGKN</sequence>
<dbReference type="EMBL" id="AP019368">
    <property type="protein sequence ID" value="BBH53340.1"/>
    <property type="molecule type" value="Genomic_DNA"/>
</dbReference>
<dbReference type="PANTHER" id="PTHR35936">
    <property type="entry name" value="MEMBRANE-BOUND LYTIC MUREIN TRANSGLYCOSYLASE F"/>
    <property type="match status" value="1"/>
</dbReference>
<proteinExistence type="predicted"/>
<keyword evidence="4" id="KW-1185">Reference proteome</keyword>
<organism evidence="3 4">
    <name type="scientific">Fluviispira sanaruensis</name>
    <dbReference type="NCBI Taxonomy" id="2493639"/>
    <lineage>
        <taxon>Bacteria</taxon>
        <taxon>Pseudomonadati</taxon>
        <taxon>Bdellovibrionota</taxon>
        <taxon>Oligoflexia</taxon>
        <taxon>Silvanigrellales</taxon>
        <taxon>Silvanigrellaceae</taxon>
        <taxon>Fluviispira</taxon>
    </lineage>
</organism>
<evidence type="ECO:0000313" key="4">
    <source>
        <dbReference type="Proteomes" id="UP000291236"/>
    </source>
</evidence>
<evidence type="ECO:0000259" key="2">
    <source>
        <dbReference type="SMART" id="SM00062"/>
    </source>
</evidence>
<dbReference type="Gene3D" id="3.40.190.10">
    <property type="entry name" value="Periplasmic binding protein-like II"/>
    <property type="match status" value="2"/>
</dbReference>
<evidence type="ECO:0000313" key="3">
    <source>
        <dbReference type="EMBL" id="BBH53340.1"/>
    </source>
</evidence>
<dbReference type="RefSeq" id="WP_130608984.1">
    <property type="nucleotide sequence ID" value="NZ_AP019368.1"/>
</dbReference>
<dbReference type="InterPro" id="IPR001638">
    <property type="entry name" value="Solute-binding_3/MltF_N"/>
</dbReference>
<dbReference type="AlphaFoldDB" id="A0A4P2VN22"/>
<gene>
    <name evidence="3" type="ORF">JCM31447_17830</name>
</gene>
<protein>
    <recommendedName>
        <fullName evidence="2">Solute-binding protein family 3/N-terminal domain-containing protein</fullName>
    </recommendedName>
</protein>
<dbReference type="OrthoDB" id="5292612at2"/>
<feature type="domain" description="Solute-binding protein family 3/N-terminal" evidence="2">
    <location>
        <begin position="39"/>
        <end position="256"/>
    </location>
</feature>
<dbReference type="SMART" id="SM00062">
    <property type="entry name" value="PBPb"/>
    <property type="match status" value="1"/>
</dbReference>
<keyword evidence="1" id="KW-0732">Signal</keyword>
<accession>A0A4P2VN22</accession>
<dbReference type="PANTHER" id="PTHR35936:SF25">
    <property type="entry name" value="ABC TRANSPORTER SUBSTRATE-BINDING PROTEIN"/>
    <property type="match status" value="1"/>
</dbReference>